<dbReference type="AlphaFoldDB" id="D8T0A9"/>
<keyword evidence="2" id="KW-0804">Transcription</keyword>
<evidence type="ECO:0000313" key="3">
    <source>
        <dbReference type="EMBL" id="EFJ09816.1"/>
    </source>
</evidence>
<name>D8T0A9_SELML</name>
<evidence type="ECO:0000313" key="4">
    <source>
        <dbReference type="Proteomes" id="UP000001514"/>
    </source>
</evidence>
<dbReference type="PROSITE" id="PS50985">
    <property type="entry name" value="GRAS"/>
    <property type="match status" value="1"/>
</dbReference>
<dbReference type="Pfam" id="PF03514">
    <property type="entry name" value="GRAS"/>
    <property type="match status" value="1"/>
</dbReference>
<dbReference type="InParanoid" id="D8T0A9"/>
<dbReference type="GO" id="GO:0043565">
    <property type="term" value="F:sequence-specific DNA binding"/>
    <property type="evidence" value="ECO:0000318"/>
    <property type="project" value="GO_Central"/>
</dbReference>
<protein>
    <submittedName>
        <fullName evidence="3">Uncharacterized protein</fullName>
    </submittedName>
</protein>
<dbReference type="eggNOG" id="ENOG502QR1S">
    <property type="taxonomic scope" value="Eukaryota"/>
</dbReference>
<dbReference type="KEGG" id="smo:SELMODRAFT_12699"/>
<proteinExistence type="predicted"/>
<dbReference type="GO" id="GO:0005634">
    <property type="term" value="C:nucleus"/>
    <property type="evidence" value="ECO:0000318"/>
    <property type="project" value="GO_Central"/>
</dbReference>
<sequence length="393" mass="44579">DAACVEQLLLHCATALESSDTTFAQQIMWVLNNIAAFDGDPNQRVAAWFLKALVSRVLLCSRFSQVFQDSCLNLDASSASCFDNRLLTPIQLAKFVDLTPWHRFGFSAANGAILEAVQSRDKIHILDLSITHCMQWPTLIESLSNRPGGPPNSVRLSVLTARPSVPPFVDMPYEELGTRLRTFARSKRVNLEFEVVSSSDLIPGLFQIRDGDEALVVNCQLRLHYFPEIDDHDGPHLDHHGLSSPRDEILHLIRSLNPDMVTLVEEDADVTSPSLVDRLRAAYNHLWIPFDLLESCLARNHELRLQYEADVGRKIDNIVACEGEARIERLESRDKWSQRMRFAGFRQLGFCDEVWGDVKWMLEQHATGWGLKRDAHDLLLTWKGHNVVFATAW</sequence>
<dbReference type="FunCoup" id="D8T0A9">
    <property type="interactions" value="50"/>
</dbReference>
<feature type="non-terminal residue" evidence="3">
    <location>
        <position position="1"/>
    </location>
</feature>
<dbReference type="Gramene" id="EFJ09816">
    <property type="protein sequence ID" value="EFJ09816"/>
    <property type="gene ID" value="SELMODRAFT_12699"/>
</dbReference>
<keyword evidence="1" id="KW-0805">Transcription regulation</keyword>
<dbReference type="OMA" id="IDTHKFS"/>
<accession>D8T0A9</accession>
<reference evidence="3 4" key="1">
    <citation type="journal article" date="2011" name="Science">
        <title>The Selaginella genome identifies genetic changes associated with the evolution of vascular plants.</title>
        <authorList>
            <person name="Banks J.A."/>
            <person name="Nishiyama T."/>
            <person name="Hasebe M."/>
            <person name="Bowman J.L."/>
            <person name="Gribskov M."/>
            <person name="dePamphilis C."/>
            <person name="Albert V.A."/>
            <person name="Aono N."/>
            <person name="Aoyama T."/>
            <person name="Ambrose B.A."/>
            <person name="Ashton N.W."/>
            <person name="Axtell M.J."/>
            <person name="Barker E."/>
            <person name="Barker M.S."/>
            <person name="Bennetzen J.L."/>
            <person name="Bonawitz N.D."/>
            <person name="Chapple C."/>
            <person name="Cheng C."/>
            <person name="Correa L.G."/>
            <person name="Dacre M."/>
            <person name="DeBarry J."/>
            <person name="Dreyer I."/>
            <person name="Elias M."/>
            <person name="Engstrom E.M."/>
            <person name="Estelle M."/>
            <person name="Feng L."/>
            <person name="Finet C."/>
            <person name="Floyd S.K."/>
            <person name="Frommer W.B."/>
            <person name="Fujita T."/>
            <person name="Gramzow L."/>
            <person name="Gutensohn M."/>
            <person name="Harholt J."/>
            <person name="Hattori M."/>
            <person name="Heyl A."/>
            <person name="Hirai T."/>
            <person name="Hiwatashi Y."/>
            <person name="Ishikawa M."/>
            <person name="Iwata M."/>
            <person name="Karol K.G."/>
            <person name="Koehler B."/>
            <person name="Kolukisaoglu U."/>
            <person name="Kubo M."/>
            <person name="Kurata T."/>
            <person name="Lalonde S."/>
            <person name="Li K."/>
            <person name="Li Y."/>
            <person name="Litt A."/>
            <person name="Lyons E."/>
            <person name="Manning G."/>
            <person name="Maruyama T."/>
            <person name="Michael T.P."/>
            <person name="Mikami K."/>
            <person name="Miyazaki S."/>
            <person name="Morinaga S."/>
            <person name="Murata T."/>
            <person name="Mueller-Roeber B."/>
            <person name="Nelson D.R."/>
            <person name="Obara M."/>
            <person name="Oguri Y."/>
            <person name="Olmstead R.G."/>
            <person name="Onodera N."/>
            <person name="Petersen B.L."/>
            <person name="Pils B."/>
            <person name="Prigge M."/>
            <person name="Rensing S.A."/>
            <person name="Riano-Pachon D.M."/>
            <person name="Roberts A.W."/>
            <person name="Sato Y."/>
            <person name="Scheller H.V."/>
            <person name="Schulz B."/>
            <person name="Schulz C."/>
            <person name="Shakirov E.V."/>
            <person name="Shibagaki N."/>
            <person name="Shinohara N."/>
            <person name="Shippen D.E."/>
            <person name="Soerensen I."/>
            <person name="Sotooka R."/>
            <person name="Sugimoto N."/>
            <person name="Sugita M."/>
            <person name="Sumikawa N."/>
            <person name="Tanurdzic M."/>
            <person name="Theissen G."/>
            <person name="Ulvskov P."/>
            <person name="Wakazuki S."/>
            <person name="Weng J.K."/>
            <person name="Willats W.W."/>
            <person name="Wipf D."/>
            <person name="Wolf P.G."/>
            <person name="Yang L."/>
            <person name="Zimmer A.D."/>
            <person name="Zhu Q."/>
            <person name="Mitros T."/>
            <person name="Hellsten U."/>
            <person name="Loque D."/>
            <person name="Otillar R."/>
            <person name="Salamov A."/>
            <person name="Schmutz J."/>
            <person name="Shapiro H."/>
            <person name="Lindquist E."/>
            <person name="Lucas S."/>
            <person name="Rokhsar D."/>
            <person name="Grigoriev I.V."/>
        </authorList>
    </citation>
    <scope>NUCLEOTIDE SEQUENCE [LARGE SCALE GENOMIC DNA]</scope>
</reference>
<evidence type="ECO:0000256" key="1">
    <source>
        <dbReference type="ARBA" id="ARBA00023015"/>
    </source>
</evidence>
<organism evidence="4">
    <name type="scientific">Selaginella moellendorffii</name>
    <name type="common">Spikemoss</name>
    <dbReference type="NCBI Taxonomy" id="88036"/>
    <lineage>
        <taxon>Eukaryota</taxon>
        <taxon>Viridiplantae</taxon>
        <taxon>Streptophyta</taxon>
        <taxon>Embryophyta</taxon>
        <taxon>Tracheophyta</taxon>
        <taxon>Lycopodiopsida</taxon>
        <taxon>Selaginellales</taxon>
        <taxon>Selaginellaceae</taxon>
        <taxon>Selaginella</taxon>
    </lineage>
</organism>
<dbReference type="InterPro" id="IPR005202">
    <property type="entry name" value="TF_GRAS"/>
</dbReference>
<gene>
    <name evidence="3" type="ORF">SELMODRAFT_12699</name>
</gene>
<dbReference type="Proteomes" id="UP000001514">
    <property type="component" value="Unassembled WGS sequence"/>
</dbReference>
<dbReference type="GO" id="GO:0006355">
    <property type="term" value="P:regulation of DNA-templated transcription"/>
    <property type="evidence" value="ECO:0000318"/>
    <property type="project" value="GO_Central"/>
</dbReference>
<evidence type="ECO:0000256" key="2">
    <source>
        <dbReference type="ARBA" id="ARBA00023163"/>
    </source>
</evidence>
<dbReference type="HOGENOM" id="CLU_011924_5_1_1"/>
<dbReference type="STRING" id="88036.D8T0A9"/>
<dbReference type="PANTHER" id="PTHR31636">
    <property type="entry name" value="OSJNBA0084A10.13 PROTEIN-RELATED"/>
    <property type="match status" value="1"/>
</dbReference>
<dbReference type="EMBL" id="GL377658">
    <property type="protein sequence ID" value="EFJ09816.1"/>
    <property type="molecule type" value="Genomic_DNA"/>
</dbReference>
<dbReference type="GO" id="GO:0003700">
    <property type="term" value="F:DNA-binding transcription factor activity"/>
    <property type="evidence" value="ECO:0000318"/>
    <property type="project" value="GO_Central"/>
</dbReference>
<keyword evidence="4" id="KW-1185">Reference proteome</keyword>
<feature type="non-terminal residue" evidence="3">
    <location>
        <position position="393"/>
    </location>
</feature>